<dbReference type="AlphaFoldDB" id="F6Y0C5"/>
<dbReference type="SUPFAM" id="SSF52047">
    <property type="entry name" value="RNI-like"/>
    <property type="match status" value="1"/>
</dbReference>
<reference evidence="1" key="4">
    <citation type="submission" date="2025-09" db="UniProtKB">
        <authorList>
            <consortium name="Ensembl"/>
        </authorList>
    </citation>
    <scope>IDENTIFICATION</scope>
</reference>
<dbReference type="OMA" id="SMHERRF"/>
<sequence>MSILNSKQQENKSTSTTDIRMAYVLLSLTDISRQSLGRAMFARLVLEDDVSNAHQLLQDFIVNYQLPKLIKLSILRAFILALDRGHTCLSDKDCSVTSCKRRFWDETHHAPECQFFKSETSMHERRFRATALSRQCVQVVMATWGDTVFSPGVLVENGYPIGLSLRMRQWLVMYAVDGFLMCHDICQSSFPITSGPDVTTFQQKADQFHLCASVKDLRRQVCEKAEREKKNKTPMVLDLRARDTNVHCTRAALTALKLALERTKYPEPSEYLVPEQTVGPLGAPKSVPTIKLEVAVIGSIHDWFSDVLLSVLQKSRIEGLNIDLSSLRFEDVSPHTAGRIIRSLPNPSEIRELNFRHVDPQCLLQARDALCDVTGVEQFALATCDYHPATYTSTDTLTLWNEIFSCWPKLRTLEFSGIRMCFHLADGSISGVTRGAKEFIRIPPSLRSLEFSNDSVTTDVLLWLNAYYGKRNDDITKDLDDVTRRCCLRTLRFRHETGLARQQTRDRLMDVLTTGKHFIEDVTIHHCGITDADADDVINLFDKGLTYLRRLVILEPAFLWKTTIRVFKAAMIRNNPASCNELISFSALVPRASDTTVDPQLVSMQAKFPISRNPR</sequence>
<reference evidence="1" key="2">
    <citation type="journal article" date="2008" name="Genome Biol.">
        <title>Improved genome assembly and evidence-based global gene model set for the chordate Ciona intestinalis: new insight into intron and operon populations.</title>
        <authorList>
            <person name="Satou Y."/>
            <person name="Mineta K."/>
            <person name="Ogasawara M."/>
            <person name="Sasakura Y."/>
            <person name="Shoguchi E."/>
            <person name="Ueno K."/>
            <person name="Yamada L."/>
            <person name="Matsumoto J."/>
            <person name="Wasserscheid J."/>
            <person name="Dewar K."/>
            <person name="Wiley G.B."/>
            <person name="Macmil S.L."/>
            <person name="Roe B.A."/>
            <person name="Zeller R.W."/>
            <person name="Hastings K.E."/>
            <person name="Lemaire P."/>
            <person name="Lindquist E."/>
            <person name="Endo T."/>
            <person name="Hotta K."/>
            <person name="Inaba K."/>
        </authorList>
    </citation>
    <scope>NUCLEOTIDE SEQUENCE [LARGE SCALE GENOMIC DNA]</scope>
    <source>
        <strain evidence="1">wild type</strain>
    </source>
</reference>
<name>F6Y0C5_CIOIN</name>
<accession>F6Y0C5</accession>
<keyword evidence="2" id="KW-1185">Reference proteome</keyword>
<dbReference type="Proteomes" id="UP000008144">
    <property type="component" value="Chromosome 9"/>
</dbReference>
<reference evidence="2" key="1">
    <citation type="journal article" date="2002" name="Science">
        <title>The draft genome of Ciona intestinalis: insights into chordate and vertebrate origins.</title>
        <authorList>
            <person name="Dehal P."/>
            <person name="Satou Y."/>
            <person name="Campbell R.K."/>
            <person name="Chapman J."/>
            <person name="Degnan B."/>
            <person name="De Tomaso A."/>
            <person name="Davidson B."/>
            <person name="Di Gregorio A."/>
            <person name="Gelpke M."/>
            <person name="Goodstein D.M."/>
            <person name="Harafuji N."/>
            <person name="Hastings K.E."/>
            <person name="Ho I."/>
            <person name="Hotta K."/>
            <person name="Huang W."/>
            <person name="Kawashima T."/>
            <person name="Lemaire P."/>
            <person name="Martinez D."/>
            <person name="Meinertzhagen I.A."/>
            <person name="Necula S."/>
            <person name="Nonaka M."/>
            <person name="Putnam N."/>
            <person name="Rash S."/>
            <person name="Saiga H."/>
            <person name="Satake M."/>
            <person name="Terry A."/>
            <person name="Yamada L."/>
            <person name="Wang H.G."/>
            <person name="Awazu S."/>
            <person name="Azumi K."/>
            <person name="Boore J."/>
            <person name="Branno M."/>
            <person name="Chin-Bow S."/>
            <person name="DeSantis R."/>
            <person name="Doyle S."/>
            <person name="Francino P."/>
            <person name="Keys D.N."/>
            <person name="Haga S."/>
            <person name="Hayashi H."/>
            <person name="Hino K."/>
            <person name="Imai K.S."/>
            <person name="Inaba K."/>
            <person name="Kano S."/>
            <person name="Kobayashi K."/>
            <person name="Kobayashi M."/>
            <person name="Lee B.I."/>
            <person name="Makabe K.W."/>
            <person name="Manohar C."/>
            <person name="Matassi G."/>
            <person name="Medina M."/>
            <person name="Mochizuki Y."/>
            <person name="Mount S."/>
            <person name="Morishita T."/>
            <person name="Miura S."/>
            <person name="Nakayama A."/>
            <person name="Nishizaka S."/>
            <person name="Nomoto H."/>
            <person name="Ohta F."/>
            <person name="Oishi K."/>
            <person name="Rigoutsos I."/>
            <person name="Sano M."/>
            <person name="Sasaki A."/>
            <person name="Sasakura Y."/>
            <person name="Shoguchi E."/>
            <person name="Shin-i T."/>
            <person name="Spagnuolo A."/>
            <person name="Stainier D."/>
            <person name="Suzuki M.M."/>
            <person name="Tassy O."/>
            <person name="Takatori N."/>
            <person name="Tokuoka M."/>
            <person name="Yagi K."/>
            <person name="Yoshizaki F."/>
            <person name="Wada S."/>
            <person name="Zhang C."/>
            <person name="Hyatt P.D."/>
            <person name="Larimer F."/>
            <person name="Detter C."/>
            <person name="Doggett N."/>
            <person name="Glavina T."/>
            <person name="Hawkins T."/>
            <person name="Richardson P."/>
            <person name="Lucas S."/>
            <person name="Kohara Y."/>
            <person name="Levine M."/>
            <person name="Satoh N."/>
            <person name="Rokhsar D.S."/>
        </authorList>
    </citation>
    <scope>NUCLEOTIDE SEQUENCE [LARGE SCALE GENOMIC DNA]</scope>
</reference>
<dbReference type="GeneTree" id="ENSGT01120000277933"/>
<dbReference type="InParanoid" id="F6Y0C5"/>
<dbReference type="HOGENOM" id="CLU_444518_0_0_1"/>
<evidence type="ECO:0000313" key="1">
    <source>
        <dbReference type="Ensembl" id="ENSCINP00000025824.2"/>
    </source>
</evidence>
<protein>
    <submittedName>
        <fullName evidence="1">Uncharacterized protein</fullName>
    </submittedName>
</protein>
<proteinExistence type="predicted"/>
<dbReference type="EMBL" id="EAAA01002850">
    <property type="status" value="NOT_ANNOTATED_CDS"/>
    <property type="molecule type" value="Genomic_DNA"/>
</dbReference>
<organism evidence="1 2">
    <name type="scientific">Ciona intestinalis</name>
    <name type="common">Transparent sea squirt</name>
    <name type="synonym">Ascidia intestinalis</name>
    <dbReference type="NCBI Taxonomy" id="7719"/>
    <lineage>
        <taxon>Eukaryota</taxon>
        <taxon>Metazoa</taxon>
        <taxon>Chordata</taxon>
        <taxon>Tunicata</taxon>
        <taxon>Ascidiacea</taxon>
        <taxon>Phlebobranchia</taxon>
        <taxon>Cionidae</taxon>
        <taxon>Ciona</taxon>
    </lineage>
</organism>
<reference evidence="1" key="3">
    <citation type="submission" date="2025-08" db="UniProtKB">
        <authorList>
            <consortium name="Ensembl"/>
        </authorList>
    </citation>
    <scope>IDENTIFICATION</scope>
</reference>
<dbReference type="Ensembl" id="ENSCINT00000026070.2">
    <property type="protein sequence ID" value="ENSCINP00000025824.2"/>
    <property type="gene ID" value="ENSCING00000014227.2"/>
</dbReference>
<evidence type="ECO:0000313" key="2">
    <source>
        <dbReference type="Proteomes" id="UP000008144"/>
    </source>
</evidence>